<feature type="non-terminal residue" evidence="2">
    <location>
        <position position="1"/>
    </location>
</feature>
<dbReference type="OrthoDB" id="4851420at2759"/>
<evidence type="ECO:0000256" key="1">
    <source>
        <dbReference type="SAM" id="MobiDB-lite"/>
    </source>
</evidence>
<evidence type="ECO:0000313" key="3">
    <source>
        <dbReference type="Proteomes" id="UP000070121"/>
    </source>
</evidence>
<proteinExistence type="predicted"/>
<organism evidence="2 3">
    <name type="scientific">Colletotrichum salicis</name>
    <dbReference type="NCBI Taxonomy" id="1209931"/>
    <lineage>
        <taxon>Eukaryota</taxon>
        <taxon>Fungi</taxon>
        <taxon>Dikarya</taxon>
        <taxon>Ascomycota</taxon>
        <taxon>Pezizomycotina</taxon>
        <taxon>Sordariomycetes</taxon>
        <taxon>Hypocreomycetidae</taxon>
        <taxon>Glomerellales</taxon>
        <taxon>Glomerellaceae</taxon>
        <taxon>Colletotrichum</taxon>
        <taxon>Colletotrichum acutatum species complex</taxon>
    </lineage>
</organism>
<accession>A0A135V354</accession>
<feature type="region of interest" description="Disordered" evidence="1">
    <location>
        <begin position="1"/>
        <end position="20"/>
    </location>
</feature>
<dbReference type="AlphaFoldDB" id="A0A135V354"/>
<comment type="caution">
    <text evidence="2">The sequence shown here is derived from an EMBL/GenBank/DDBJ whole genome shotgun (WGS) entry which is preliminary data.</text>
</comment>
<name>A0A135V354_9PEZI</name>
<keyword evidence="3" id="KW-1185">Reference proteome</keyword>
<reference evidence="2 3" key="1">
    <citation type="submission" date="2014-02" db="EMBL/GenBank/DDBJ databases">
        <title>The genome sequence of Colletotrichum salicis CBS 607.94.</title>
        <authorList>
            <person name="Baroncelli R."/>
            <person name="Thon M.R."/>
        </authorList>
    </citation>
    <scope>NUCLEOTIDE SEQUENCE [LARGE SCALE GENOMIC DNA]</scope>
    <source>
        <strain evidence="2 3">CBS 607.94</strain>
    </source>
</reference>
<evidence type="ECO:0000313" key="2">
    <source>
        <dbReference type="EMBL" id="KXH67072.1"/>
    </source>
</evidence>
<dbReference type="Proteomes" id="UP000070121">
    <property type="component" value="Unassembled WGS sequence"/>
</dbReference>
<protein>
    <submittedName>
        <fullName evidence="2">Uncharacterized protein</fullName>
    </submittedName>
</protein>
<dbReference type="EMBL" id="JFFI01000544">
    <property type="protein sequence ID" value="KXH67072.1"/>
    <property type="molecule type" value="Genomic_DNA"/>
</dbReference>
<sequence length="104" mass="11587">ELGFEAPAKTPDQGANSSVLSAVDTELPSSDLSGLEAKCHELWHAAMGIWSVGCWISWFRNTKGLYMADCKLDDEQCAGFARNKEYADRLWALSEDLVKEKFDI</sequence>
<gene>
    <name evidence="2" type="ORF">CSAL01_01349</name>
</gene>